<evidence type="ECO:0000256" key="8">
    <source>
        <dbReference type="ARBA" id="ARBA00023209"/>
    </source>
</evidence>
<dbReference type="SMART" id="SM01207">
    <property type="entry name" value="G3P_acyltransf"/>
    <property type="match status" value="1"/>
</dbReference>
<keyword evidence="3" id="KW-0808">Transferase</keyword>
<keyword evidence="6" id="KW-0443">Lipid metabolism</keyword>
<keyword evidence="2" id="KW-0444">Lipid biosynthesis</keyword>
<evidence type="ECO:0000256" key="2">
    <source>
        <dbReference type="ARBA" id="ARBA00022516"/>
    </source>
</evidence>
<feature type="transmembrane region" description="Helical" evidence="10">
    <location>
        <begin position="44"/>
        <end position="62"/>
    </location>
</feature>
<keyword evidence="11" id="KW-0012">Acyltransferase</keyword>
<dbReference type="GO" id="GO:0016746">
    <property type="term" value="F:acyltransferase activity"/>
    <property type="evidence" value="ECO:0007669"/>
    <property type="project" value="UniProtKB-KW"/>
</dbReference>
<keyword evidence="1" id="KW-1003">Cell membrane</keyword>
<evidence type="ECO:0000256" key="5">
    <source>
        <dbReference type="ARBA" id="ARBA00022989"/>
    </source>
</evidence>
<keyword evidence="12" id="KW-1185">Reference proteome</keyword>
<evidence type="ECO:0000256" key="3">
    <source>
        <dbReference type="ARBA" id="ARBA00022679"/>
    </source>
</evidence>
<accession>A0ABW1YG71</accession>
<evidence type="ECO:0000313" key="12">
    <source>
        <dbReference type="Proteomes" id="UP001596297"/>
    </source>
</evidence>
<keyword evidence="9" id="KW-1208">Phospholipid metabolism</keyword>
<evidence type="ECO:0000313" key="11">
    <source>
        <dbReference type="EMBL" id="MFC6591874.1"/>
    </source>
</evidence>
<dbReference type="PANTHER" id="PTHR30309">
    <property type="entry name" value="INNER MEMBRANE PROTEIN YGIH"/>
    <property type="match status" value="1"/>
</dbReference>
<dbReference type="EMBL" id="JBHSWD010000001">
    <property type="protein sequence ID" value="MFC6591874.1"/>
    <property type="molecule type" value="Genomic_DNA"/>
</dbReference>
<feature type="transmembrane region" description="Helical" evidence="10">
    <location>
        <begin position="99"/>
        <end position="117"/>
    </location>
</feature>
<dbReference type="Proteomes" id="UP001596297">
    <property type="component" value="Unassembled WGS sequence"/>
</dbReference>
<keyword evidence="5 10" id="KW-1133">Transmembrane helix</keyword>
<sequence>MVVLLAFFAYLVGSVVVGILYSRLRGEDIRARDLPGGSGTYRQYGLSAALTVTALDILKGALATWPLHVLAPEWTWLAVGSAVLGHCYPLFFGGRGGGGIAPLIGALAVAAPMPWPACWSRRRW</sequence>
<evidence type="ECO:0000256" key="4">
    <source>
        <dbReference type="ARBA" id="ARBA00022692"/>
    </source>
</evidence>
<evidence type="ECO:0000256" key="6">
    <source>
        <dbReference type="ARBA" id="ARBA00023098"/>
    </source>
</evidence>
<evidence type="ECO:0000256" key="9">
    <source>
        <dbReference type="ARBA" id="ARBA00023264"/>
    </source>
</evidence>
<dbReference type="Pfam" id="PF02660">
    <property type="entry name" value="G3P_acyltransf"/>
    <property type="match status" value="1"/>
</dbReference>
<dbReference type="RefSeq" id="WP_380082884.1">
    <property type="nucleotide sequence ID" value="NZ_JBHSWD010000001.1"/>
</dbReference>
<feature type="transmembrane region" description="Helical" evidence="10">
    <location>
        <begin position="6"/>
        <end position="24"/>
    </location>
</feature>
<organism evidence="11 12">
    <name type="scientific">Deinococcus lacus</name>
    <dbReference type="NCBI Taxonomy" id="392561"/>
    <lineage>
        <taxon>Bacteria</taxon>
        <taxon>Thermotogati</taxon>
        <taxon>Deinococcota</taxon>
        <taxon>Deinococci</taxon>
        <taxon>Deinococcales</taxon>
        <taxon>Deinococcaceae</taxon>
        <taxon>Deinococcus</taxon>
    </lineage>
</organism>
<proteinExistence type="predicted"/>
<reference evidence="12" key="1">
    <citation type="journal article" date="2019" name="Int. J. Syst. Evol. Microbiol.">
        <title>The Global Catalogue of Microorganisms (GCM) 10K type strain sequencing project: providing services to taxonomists for standard genome sequencing and annotation.</title>
        <authorList>
            <consortium name="The Broad Institute Genomics Platform"/>
            <consortium name="The Broad Institute Genome Sequencing Center for Infectious Disease"/>
            <person name="Wu L."/>
            <person name="Ma J."/>
        </authorList>
    </citation>
    <scope>NUCLEOTIDE SEQUENCE [LARGE SCALE GENOMIC DNA]</scope>
    <source>
        <strain evidence="12">CGMCC 1.15772</strain>
    </source>
</reference>
<keyword evidence="8" id="KW-0594">Phospholipid biosynthesis</keyword>
<keyword evidence="7 10" id="KW-0472">Membrane</keyword>
<protein>
    <submittedName>
        <fullName evidence="11">Glycerol-3-phosphate acyltransferase</fullName>
    </submittedName>
</protein>
<dbReference type="PANTHER" id="PTHR30309:SF0">
    <property type="entry name" value="GLYCEROL-3-PHOSPHATE ACYLTRANSFERASE-RELATED"/>
    <property type="match status" value="1"/>
</dbReference>
<keyword evidence="4 10" id="KW-0812">Transmembrane</keyword>
<gene>
    <name evidence="11" type="ORF">ACFP81_07560</name>
</gene>
<comment type="caution">
    <text evidence="11">The sequence shown here is derived from an EMBL/GenBank/DDBJ whole genome shotgun (WGS) entry which is preliminary data.</text>
</comment>
<evidence type="ECO:0000256" key="1">
    <source>
        <dbReference type="ARBA" id="ARBA00022475"/>
    </source>
</evidence>
<name>A0ABW1YG71_9DEIO</name>
<evidence type="ECO:0000256" key="7">
    <source>
        <dbReference type="ARBA" id="ARBA00023136"/>
    </source>
</evidence>
<dbReference type="InterPro" id="IPR003811">
    <property type="entry name" value="G3P_acylTferase_PlsY"/>
</dbReference>
<evidence type="ECO:0000256" key="10">
    <source>
        <dbReference type="SAM" id="Phobius"/>
    </source>
</evidence>